<proteinExistence type="predicted"/>
<name>A0A0F9GAV8_9ZZZZ</name>
<dbReference type="EMBL" id="LAZR01018545">
    <property type="protein sequence ID" value="KKL95999.1"/>
    <property type="molecule type" value="Genomic_DNA"/>
</dbReference>
<dbReference type="AlphaFoldDB" id="A0A0F9GAV8"/>
<sequence length="72" mass="8518">MAAHQRTLQRRSTQRKLIRHPDLCKRVIERIKQGWTPEQIGNRMIHEGAKLRGCQETIYRYIYSKEGIAQGL</sequence>
<reference evidence="1" key="1">
    <citation type="journal article" date="2015" name="Nature">
        <title>Complex archaea that bridge the gap between prokaryotes and eukaryotes.</title>
        <authorList>
            <person name="Spang A."/>
            <person name="Saw J.H."/>
            <person name="Jorgensen S.L."/>
            <person name="Zaremba-Niedzwiedzka K."/>
            <person name="Martijn J."/>
            <person name="Lind A.E."/>
            <person name="van Eijk R."/>
            <person name="Schleper C."/>
            <person name="Guy L."/>
            <person name="Ettema T.J."/>
        </authorList>
    </citation>
    <scope>NUCLEOTIDE SEQUENCE</scope>
</reference>
<organism evidence="1">
    <name type="scientific">marine sediment metagenome</name>
    <dbReference type="NCBI Taxonomy" id="412755"/>
    <lineage>
        <taxon>unclassified sequences</taxon>
        <taxon>metagenomes</taxon>
        <taxon>ecological metagenomes</taxon>
    </lineage>
</organism>
<evidence type="ECO:0000313" key="1">
    <source>
        <dbReference type="EMBL" id="KKL95999.1"/>
    </source>
</evidence>
<gene>
    <name evidence="1" type="ORF">LCGC14_1848860</name>
</gene>
<protein>
    <submittedName>
        <fullName evidence="1">Uncharacterized protein</fullName>
    </submittedName>
</protein>
<accession>A0A0F9GAV8</accession>
<comment type="caution">
    <text evidence="1">The sequence shown here is derived from an EMBL/GenBank/DDBJ whole genome shotgun (WGS) entry which is preliminary data.</text>
</comment>